<keyword evidence="5 6" id="KW-0472">Membrane</keyword>
<evidence type="ECO:0000313" key="8">
    <source>
        <dbReference type="Proteomes" id="UP001642483"/>
    </source>
</evidence>
<comment type="caution">
    <text evidence="7">The sequence shown here is derived from an EMBL/GenBank/DDBJ whole genome shotgun (WGS) entry which is preliminary data.</text>
</comment>
<feature type="transmembrane region" description="Helical" evidence="6">
    <location>
        <begin position="108"/>
        <end position="128"/>
    </location>
</feature>
<dbReference type="Proteomes" id="UP001642483">
    <property type="component" value="Unassembled WGS sequence"/>
</dbReference>
<keyword evidence="4" id="KW-0496">Mitochondrion</keyword>
<feature type="transmembrane region" description="Helical" evidence="6">
    <location>
        <begin position="160"/>
        <end position="177"/>
    </location>
</feature>
<dbReference type="Pfam" id="PF07114">
    <property type="entry name" value="TMEM126"/>
    <property type="match status" value="1"/>
</dbReference>
<feature type="transmembrane region" description="Helical" evidence="6">
    <location>
        <begin position="64"/>
        <end position="87"/>
    </location>
</feature>
<dbReference type="InterPro" id="IPR009801">
    <property type="entry name" value="TMEM126"/>
</dbReference>
<evidence type="ECO:0000313" key="7">
    <source>
        <dbReference type="EMBL" id="CAK8687003.1"/>
    </source>
</evidence>
<evidence type="ECO:0000256" key="4">
    <source>
        <dbReference type="ARBA" id="ARBA00023128"/>
    </source>
</evidence>
<dbReference type="EMBL" id="CAWYQH010000103">
    <property type="protein sequence ID" value="CAK8687003.1"/>
    <property type="molecule type" value="Genomic_DNA"/>
</dbReference>
<evidence type="ECO:0000256" key="1">
    <source>
        <dbReference type="ARBA" id="ARBA00004225"/>
    </source>
</evidence>
<evidence type="ECO:0000256" key="3">
    <source>
        <dbReference type="ARBA" id="ARBA00022989"/>
    </source>
</evidence>
<proteinExistence type="predicted"/>
<gene>
    <name evidence="7" type="ORF">CVLEPA_LOCUS19036</name>
</gene>
<keyword evidence="3 6" id="KW-1133">Transmembrane helix</keyword>
<accession>A0ABP0G7Z9</accession>
<protein>
    <submittedName>
        <fullName evidence="7">Uncharacterized protein</fullName>
    </submittedName>
</protein>
<sequence length="209" mass="23577">MSMSNAPAQRFLSLRELLVYKISQLDQKDRRWFDNLVPLNAVNVVSALVINTTARKSLLLYESFLFGSAAISIFTCAMSNVFQFGLLQVPMTQGKLSCPSCAITRGCLVQALAGFVTPTLFSIAFNAISAERYKSAAIPDLSSKNFKSFWREKLRYMGRYTWAVLAIQVMVGGFLAYRQYKVVENVKGTITQEECQELVKEAFSQLHYY</sequence>
<evidence type="ECO:0000256" key="5">
    <source>
        <dbReference type="ARBA" id="ARBA00023136"/>
    </source>
</evidence>
<comment type="subcellular location">
    <subcellularLocation>
        <location evidence="1">Mitochondrion membrane</location>
        <topology evidence="1">Multi-pass membrane protein</topology>
    </subcellularLocation>
</comment>
<dbReference type="PANTHER" id="PTHR16296">
    <property type="entry name" value="UNCHARACTERIZED HYPOTHALAMUS PROTEIN HT007"/>
    <property type="match status" value="1"/>
</dbReference>
<evidence type="ECO:0000256" key="6">
    <source>
        <dbReference type="SAM" id="Phobius"/>
    </source>
</evidence>
<evidence type="ECO:0000256" key="2">
    <source>
        <dbReference type="ARBA" id="ARBA00022692"/>
    </source>
</evidence>
<organism evidence="7 8">
    <name type="scientific">Clavelina lepadiformis</name>
    <name type="common">Light-bulb sea squirt</name>
    <name type="synonym">Ascidia lepadiformis</name>
    <dbReference type="NCBI Taxonomy" id="159417"/>
    <lineage>
        <taxon>Eukaryota</taxon>
        <taxon>Metazoa</taxon>
        <taxon>Chordata</taxon>
        <taxon>Tunicata</taxon>
        <taxon>Ascidiacea</taxon>
        <taxon>Aplousobranchia</taxon>
        <taxon>Clavelinidae</taxon>
        <taxon>Clavelina</taxon>
    </lineage>
</organism>
<dbReference type="PANTHER" id="PTHR16296:SF2">
    <property type="entry name" value="TRANSMEMBRANE PROTEIN 126A"/>
    <property type="match status" value="1"/>
</dbReference>
<keyword evidence="8" id="KW-1185">Reference proteome</keyword>
<name>A0ABP0G7Z9_CLALP</name>
<reference evidence="7 8" key="1">
    <citation type="submission" date="2024-02" db="EMBL/GenBank/DDBJ databases">
        <authorList>
            <person name="Daric V."/>
            <person name="Darras S."/>
        </authorList>
    </citation>
    <scope>NUCLEOTIDE SEQUENCE [LARGE SCALE GENOMIC DNA]</scope>
</reference>
<keyword evidence="2 6" id="KW-0812">Transmembrane</keyword>